<organism evidence="12 13">
    <name type="scientific">Duganella phyllosphaerae</name>
    <dbReference type="NCBI Taxonomy" id="762836"/>
    <lineage>
        <taxon>Bacteria</taxon>
        <taxon>Pseudomonadati</taxon>
        <taxon>Pseudomonadota</taxon>
        <taxon>Betaproteobacteria</taxon>
        <taxon>Burkholderiales</taxon>
        <taxon>Oxalobacteraceae</taxon>
        <taxon>Telluria group</taxon>
        <taxon>Duganella</taxon>
    </lineage>
</organism>
<evidence type="ECO:0000256" key="9">
    <source>
        <dbReference type="PIRSR" id="PIRSR601233-1"/>
    </source>
</evidence>
<evidence type="ECO:0000256" key="8">
    <source>
        <dbReference type="ARBA" id="ARBA00047746"/>
    </source>
</evidence>
<dbReference type="Proteomes" id="UP000175989">
    <property type="component" value="Unassembled WGS sequence"/>
</dbReference>
<dbReference type="RefSeq" id="WP_070249350.1">
    <property type="nucleotide sequence ID" value="NZ_LROM01000091.1"/>
</dbReference>
<name>A0A1E7WII6_9BURK</name>
<keyword evidence="13" id="KW-1185">Reference proteome</keyword>
<dbReference type="GO" id="GO:0046872">
    <property type="term" value="F:metal ion binding"/>
    <property type="evidence" value="ECO:0007669"/>
    <property type="project" value="UniProtKB-KW"/>
</dbReference>
<dbReference type="GO" id="GO:0042245">
    <property type="term" value="P:RNA repair"/>
    <property type="evidence" value="ECO:0007669"/>
    <property type="project" value="UniProtKB-KW"/>
</dbReference>
<evidence type="ECO:0000256" key="1">
    <source>
        <dbReference type="ARBA" id="ARBA00012726"/>
    </source>
</evidence>
<dbReference type="EC" id="6.5.1.8" evidence="1"/>
<keyword evidence="4 10" id="KW-0547">Nucleotide-binding</keyword>
<dbReference type="PATRIC" id="fig|762836.4.peg.3248"/>
<dbReference type="OrthoDB" id="9802323at2"/>
<evidence type="ECO:0000256" key="6">
    <source>
        <dbReference type="ARBA" id="ARBA00023134"/>
    </source>
</evidence>
<reference evidence="13" key="1">
    <citation type="journal article" date="2016" name="Front. Microbiol.">
        <title>Molecular Keys to the Janthinobacterium and Duganella spp. Interaction with the Plant Pathogen Fusarium graminearum.</title>
        <authorList>
            <person name="Haack F.S."/>
            <person name="Poehlein A."/>
            <person name="Kroger C."/>
            <person name="Voigt C.A."/>
            <person name="Piepenbring M."/>
            <person name="Bode H.B."/>
            <person name="Daniel R."/>
            <person name="Schafer W."/>
            <person name="Streit W.R."/>
        </authorList>
    </citation>
    <scope>NUCLEOTIDE SEQUENCE [LARGE SCALE GENOMIC DNA]</scope>
    <source>
        <strain evidence="13">T54</strain>
    </source>
</reference>
<sequence length="397" mass="42376">MGNFIQVLSDRLSIIASERLWLEGAAIQQAHTTAGLPGMRRVVGLPDLHPGRGYPVGAAFFCEGVLYPALVGNDIGCGMGLWQIDLLAGKVGLDKLDKQIGNLDEPLDDHEWQLLHAREPQLAVRLAAVTGALADAGLDAVHLRSLGTIGRGNHFAELQVIDRVACADTLATTALSVKHVQLLVHSGSRGLGQAILAAHIDACSHDGLPAGSAVALDYLRRHDAAVRYAELNRALIAARIAQRLRCDAAPVLDVNHNTVTPAHIDGSDGWLHRKGATPSDHGLVMLPGSRDDYSNLLAPVTENGALSLHSLAHGAGRKWQRGECKGRLVRLATPAQLSRTALGGRVICNDKALIYEEAPQAYKNVESVLGSLLGAGLVREVYRSKPLLTYKTRGECC</sequence>
<dbReference type="GO" id="GO:0170057">
    <property type="term" value="F:RNA ligase (GTP) activity"/>
    <property type="evidence" value="ECO:0007669"/>
    <property type="project" value="UniProtKB-EC"/>
</dbReference>
<comment type="cofactor">
    <cofactor evidence="11">
        <name>Mn(2+)</name>
        <dbReference type="ChEBI" id="CHEBI:29035"/>
    </cofactor>
    <text evidence="11">Binds 2 manganese ions per subunit.</text>
</comment>
<dbReference type="NCBIfam" id="TIGR03073">
    <property type="entry name" value="release_rtcB"/>
    <property type="match status" value="1"/>
</dbReference>
<feature type="binding site" evidence="11">
    <location>
        <position position="185"/>
    </location>
    <ligand>
        <name>Mn(2+)</name>
        <dbReference type="ChEBI" id="CHEBI:29035"/>
        <label>2</label>
    </ligand>
</feature>
<dbReference type="InterPro" id="IPR036025">
    <property type="entry name" value="RtcB-like_sf"/>
</dbReference>
<feature type="binding site" evidence="10">
    <location>
        <position position="294"/>
    </location>
    <ligand>
        <name>GMP</name>
        <dbReference type="ChEBI" id="CHEBI:58115"/>
    </ligand>
</feature>
<evidence type="ECO:0000256" key="7">
    <source>
        <dbReference type="ARBA" id="ARBA00023211"/>
    </source>
</evidence>
<dbReference type="Gene3D" id="3.90.1860.10">
    <property type="entry name" value="tRNA-splicing ligase RtcB"/>
    <property type="match status" value="1"/>
</dbReference>
<accession>A0A1E7WII6</accession>
<dbReference type="InterPro" id="IPR017510">
    <property type="entry name" value="RtcB2"/>
</dbReference>
<dbReference type="GO" id="GO:0005525">
    <property type="term" value="F:GTP binding"/>
    <property type="evidence" value="ECO:0007669"/>
    <property type="project" value="UniProtKB-KW"/>
</dbReference>
<feature type="active site" description="GMP-histidine intermediate" evidence="9">
    <location>
        <position position="313"/>
    </location>
</feature>
<feature type="binding site" evidence="11">
    <location>
        <position position="256"/>
    </location>
    <ligand>
        <name>Mn(2+)</name>
        <dbReference type="ChEBI" id="CHEBI:29035"/>
        <label>2</label>
    </ligand>
</feature>
<evidence type="ECO:0000256" key="2">
    <source>
        <dbReference type="ARBA" id="ARBA00022598"/>
    </source>
</evidence>
<dbReference type="GO" id="GO:0006396">
    <property type="term" value="P:RNA processing"/>
    <property type="evidence" value="ECO:0007669"/>
    <property type="project" value="InterPro"/>
</dbReference>
<evidence type="ECO:0000313" key="13">
    <source>
        <dbReference type="Proteomes" id="UP000175989"/>
    </source>
</evidence>
<dbReference type="NCBIfam" id="NF007153">
    <property type="entry name" value="PRK09588.1"/>
    <property type="match status" value="1"/>
</dbReference>
<keyword evidence="7 11" id="KW-0464">Manganese</keyword>
<evidence type="ECO:0000256" key="5">
    <source>
        <dbReference type="ARBA" id="ARBA00022800"/>
    </source>
</evidence>
<dbReference type="SUPFAM" id="SSF103365">
    <property type="entry name" value="Hypothetical protein PH1602"/>
    <property type="match status" value="1"/>
</dbReference>
<feature type="binding site" evidence="11">
    <location>
        <position position="74"/>
    </location>
    <ligand>
        <name>Mn(2+)</name>
        <dbReference type="ChEBI" id="CHEBI:29035"/>
        <label>1</label>
    </ligand>
</feature>
<dbReference type="InterPro" id="IPR001233">
    <property type="entry name" value="RtcB"/>
</dbReference>
<feature type="binding site" evidence="10">
    <location>
        <begin position="153"/>
        <end position="157"/>
    </location>
    <ligand>
        <name>GMP</name>
        <dbReference type="ChEBI" id="CHEBI:58115"/>
    </ligand>
</feature>
<dbReference type="GO" id="GO:0003972">
    <property type="term" value="F:RNA ligase (ATP) activity"/>
    <property type="evidence" value="ECO:0007669"/>
    <property type="project" value="TreeGrafter"/>
</dbReference>
<evidence type="ECO:0000256" key="3">
    <source>
        <dbReference type="ARBA" id="ARBA00022723"/>
    </source>
</evidence>
<proteinExistence type="predicted"/>
<feature type="binding site" evidence="10">
    <location>
        <begin position="256"/>
        <end position="257"/>
    </location>
    <ligand>
        <name>GMP</name>
        <dbReference type="ChEBI" id="CHEBI:58115"/>
    </ligand>
</feature>
<keyword evidence="6 10" id="KW-0342">GTP-binding</keyword>
<evidence type="ECO:0000256" key="10">
    <source>
        <dbReference type="PIRSR" id="PIRSR601233-2"/>
    </source>
</evidence>
<dbReference type="Pfam" id="PF01139">
    <property type="entry name" value="RtcB"/>
    <property type="match status" value="2"/>
</dbReference>
<protein>
    <recommendedName>
        <fullName evidence="1">3'-phosphate/5'-hydroxy nucleic acid ligase</fullName>
        <ecNumber evidence="1">6.5.1.8</ecNumber>
    </recommendedName>
</protein>
<dbReference type="EMBL" id="LROM01000091">
    <property type="protein sequence ID" value="OEZ98477.1"/>
    <property type="molecule type" value="Genomic_DNA"/>
</dbReference>
<comment type="caution">
    <text evidence="12">The sequence shown here is derived from an EMBL/GenBank/DDBJ whole genome shotgun (WGS) entry which is preliminary data.</text>
</comment>
<dbReference type="AlphaFoldDB" id="A0A1E7WII6"/>
<feature type="binding site" evidence="11">
    <location>
        <position position="154"/>
    </location>
    <ligand>
        <name>Mn(2+)</name>
        <dbReference type="ChEBI" id="CHEBI:29035"/>
        <label>1</label>
    </ligand>
</feature>
<dbReference type="PANTHER" id="PTHR11118:SF1">
    <property type="entry name" value="RNA-SPLICING LIGASE RTCB HOMOLOG"/>
    <property type="match status" value="1"/>
</dbReference>
<feature type="binding site" evidence="10">
    <location>
        <begin position="313"/>
        <end position="316"/>
    </location>
    <ligand>
        <name>GMP</name>
        <dbReference type="ChEBI" id="CHEBI:58115"/>
    </ligand>
</feature>
<evidence type="ECO:0000256" key="11">
    <source>
        <dbReference type="PIRSR" id="PIRSR601233-3"/>
    </source>
</evidence>
<dbReference type="PANTHER" id="PTHR11118">
    <property type="entry name" value="RNA-SPLICING LIGASE RTCB HOMOLOG"/>
    <property type="match status" value="1"/>
</dbReference>
<evidence type="ECO:0000256" key="4">
    <source>
        <dbReference type="ARBA" id="ARBA00022741"/>
    </source>
</evidence>
<keyword evidence="2 12" id="KW-0436">Ligase</keyword>
<comment type="catalytic activity">
    <reaction evidence="8">
        <text>a 3'-end 3'-phospho-ribonucleotide-RNA + a 5'-end dephospho-ribonucleoside-RNA + GTP = a ribonucleotidyl-ribonucleotide-RNA + GMP + diphosphate</text>
        <dbReference type="Rhea" id="RHEA:68076"/>
        <dbReference type="Rhea" id="RHEA-COMP:10463"/>
        <dbReference type="Rhea" id="RHEA-COMP:13936"/>
        <dbReference type="Rhea" id="RHEA-COMP:17355"/>
        <dbReference type="ChEBI" id="CHEBI:33019"/>
        <dbReference type="ChEBI" id="CHEBI:37565"/>
        <dbReference type="ChEBI" id="CHEBI:58115"/>
        <dbReference type="ChEBI" id="CHEBI:83062"/>
        <dbReference type="ChEBI" id="CHEBI:138284"/>
        <dbReference type="ChEBI" id="CHEBI:173118"/>
        <dbReference type="EC" id="6.5.1.8"/>
    </reaction>
</comment>
<keyword evidence="3 11" id="KW-0479">Metal-binding</keyword>
<evidence type="ECO:0000313" key="12">
    <source>
        <dbReference type="EMBL" id="OEZ98477.1"/>
    </source>
</evidence>
<gene>
    <name evidence="12" type="primary">rtcB_2</name>
    <name evidence="12" type="ORF">DUPY_31560</name>
</gene>
<keyword evidence="5" id="KW-0692">RNA repair</keyword>